<organism evidence="2">
    <name type="scientific">mine drainage metagenome</name>
    <dbReference type="NCBI Taxonomy" id="410659"/>
    <lineage>
        <taxon>unclassified sequences</taxon>
        <taxon>metagenomes</taxon>
        <taxon>ecological metagenomes</taxon>
    </lineage>
</organism>
<dbReference type="EMBL" id="MLJW01000003">
    <property type="protein sequence ID" value="OIR18432.1"/>
    <property type="molecule type" value="Genomic_DNA"/>
</dbReference>
<dbReference type="SUPFAM" id="SSF55961">
    <property type="entry name" value="Bet v1-like"/>
    <property type="match status" value="1"/>
</dbReference>
<sequence>MMKRILFGWLMMTSTMAWPDTPYPGLQMDVKRTGSLYTFIASFETPLTKCAAYRYLTDYEAAKKLPGVVESVAYRETANRVRVERTAEEHVLFFHVHLHSIMEYMEKPYEGISFRQLSGDSKEFRGSWDIQPNPHGSTLRFQGLWEPDTLIPLFVIDHFAKNGLVDRFSAIARLAEKREDTASTRCEDRQIANVVVE</sequence>
<dbReference type="Pfam" id="PF03364">
    <property type="entry name" value="Polyketide_cyc"/>
    <property type="match status" value="1"/>
</dbReference>
<dbReference type="Gene3D" id="3.30.530.20">
    <property type="match status" value="1"/>
</dbReference>
<gene>
    <name evidence="2" type="ORF">GALL_17610</name>
</gene>
<proteinExistence type="predicted"/>
<evidence type="ECO:0000313" key="2">
    <source>
        <dbReference type="EMBL" id="OIR18432.1"/>
    </source>
</evidence>
<evidence type="ECO:0000259" key="1">
    <source>
        <dbReference type="Pfam" id="PF03364"/>
    </source>
</evidence>
<name>A0A1J5TQ97_9ZZZZ</name>
<protein>
    <recommendedName>
        <fullName evidence="1">Coenzyme Q-binding protein COQ10 START domain-containing protein</fullName>
    </recommendedName>
</protein>
<reference evidence="2" key="1">
    <citation type="submission" date="2016-10" db="EMBL/GenBank/DDBJ databases">
        <title>Sequence of Gallionella enrichment culture.</title>
        <authorList>
            <person name="Poehlein A."/>
            <person name="Muehling M."/>
            <person name="Daniel R."/>
        </authorList>
    </citation>
    <scope>NUCLEOTIDE SEQUENCE</scope>
</reference>
<dbReference type="AlphaFoldDB" id="A0A1J5TQ97"/>
<dbReference type="InterPro" id="IPR023393">
    <property type="entry name" value="START-like_dom_sf"/>
</dbReference>
<accession>A0A1J5TQ97</accession>
<feature type="domain" description="Coenzyme Q-binding protein COQ10 START" evidence="1">
    <location>
        <begin position="51"/>
        <end position="142"/>
    </location>
</feature>
<comment type="caution">
    <text evidence="2">The sequence shown here is derived from an EMBL/GenBank/DDBJ whole genome shotgun (WGS) entry which is preliminary data.</text>
</comment>
<dbReference type="InterPro" id="IPR005031">
    <property type="entry name" value="COQ10_START"/>
</dbReference>